<keyword evidence="9" id="KW-0995">Kinetochore</keyword>
<dbReference type="PANTHER" id="PTHR48118">
    <property type="entry name" value="SPINDLE AND KINETOCHORE-ASSOCIATED PROTEIN 3"/>
    <property type="match status" value="1"/>
</dbReference>
<dbReference type="InterPro" id="IPR033341">
    <property type="entry name" value="SKA3"/>
</dbReference>
<keyword evidence="6" id="KW-0132">Cell division</keyword>
<evidence type="ECO:0000256" key="4">
    <source>
        <dbReference type="ARBA" id="ARBA00022454"/>
    </source>
</evidence>
<dbReference type="GO" id="GO:0005819">
    <property type="term" value="C:spindle"/>
    <property type="evidence" value="ECO:0007669"/>
    <property type="project" value="UniProtKB-SubCell"/>
</dbReference>
<keyword evidence="8" id="KW-0498">Mitosis</keyword>
<sequence>MEEELKSLSKSLGGFCNHLQSSCDAFNHSLQRRPIPLDSASSTFIKGLNRRISTAASELSFLESMSFGTVSFEELLGHCSQIYKNNQKDLLHLQDRLTDFGYVPDNSLNLKNLGLSDACLAYLATGGCTGWFSFSDHVLNVSCVSNLLPVNDNVKDPDTSLKESVKGKSFDTRALPAPNASELSNGYFQSFTSVILIVEDEYATLEMDKTSGPTLTLIKEEYDSLPSFMKSLASWEDLLSAVQKFNSVLDSKKEINGSYYFRADEIPTLGLGHKEKAYTLLLTRMKRLVVETTDGVISYRVA</sequence>
<evidence type="ECO:0000256" key="7">
    <source>
        <dbReference type="ARBA" id="ARBA00022701"/>
    </source>
</evidence>
<evidence type="ECO:0000256" key="12">
    <source>
        <dbReference type="ARBA" id="ARBA00023328"/>
    </source>
</evidence>
<comment type="similarity">
    <text evidence="3">Belongs to the SKA3 family.</text>
</comment>
<dbReference type="AlphaFoldDB" id="Q9FG11"/>
<protein>
    <submittedName>
        <fullName evidence="13">Uncharacterized protein</fullName>
    </submittedName>
</protein>
<evidence type="ECO:0000256" key="11">
    <source>
        <dbReference type="ARBA" id="ARBA00023306"/>
    </source>
</evidence>
<dbReference type="GO" id="GO:0051301">
    <property type="term" value="P:cell division"/>
    <property type="evidence" value="ECO:0007669"/>
    <property type="project" value="UniProtKB-KW"/>
</dbReference>
<keyword evidence="11" id="KW-0131">Cell cycle</keyword>
<accession>Q9FG11</accession>
<proteinExistence type="inferred from homology"/>
<evidence type="ECO:0000256" key="5">
    <source>
        <dbReference type="ARBA" id="ARBA00022490"/>
    </source>
</evidence>
<keyword evidence="12" id="KW-0137">Centromere</keyword>
<dbReference type="PANTHER" id="PTHR48118:SF1">
    <property type="entry name" value="SPINDLE AND KINETOCHORE-ASSOCIATED PROTEIN 3"/>
    <property type="match status" value="1"/>
</dbReference>
<evidence type="ECO:0000256" key="6">
    <source>
        <dbReference type="ARBA" id="ARBA00022618"/>
    </source>
</evidence>
<evidence type="ECO:0000256" key="2">
    <source>
        <dbReference type="ARBA" id="ARBA00004629"/>
    </source>
</evidence>
<comment type="subcellular location">
    <subcellularLocation>
        <location evidence="2">Chromosome</location>
        <location evidence="2">Centromere</location>
        <location evidence="2">Kinetochore</location>
    </subcellularLocation>
    <subcellularLocation>
        <location evidence="1">Cytoplasm</location>
        <location evidence="1">Cytoskeleton</location>
        <location evidence="1">Spindle</location>
    </subcellularLocation>
</comment>
<dbReference type="ExpressionAtlas" id="Q9FG11">
    <property type="expression patterns" value="baseline and differential"/>
</dbReference>
<keyword evidence="7" id="KW-0493">Microtubule</keyword>
<keyword evidence="10" id="KW-0206">Cytoskeleton</keyword>
<organism evidence="13">
    <name type="scientific">Arabidopsis thaliana</name>
    <name type="common">Mouse-ear cress</name>
    <dbReference type="NCBI Taxonomy" id="3702"/>
    <lineage>
        <taxon>Eukaryota</taxon>
        <taxon>Viridiplantae</taxon>
        <taxon>Streptophyta</taxon>
        <taxon>Embryophyta</taxon>
        <taxon>Tracheophyta</taxon>
        <taxon>Spermatophyta</taxon>
        <taxon>Magnoliopsida</taxon>
        <taxon>eudicotyledons</taxon>
        <taxon>Gunneridae</taxon>
        <taxon>Pentapetalae</taxon>
        <taxon>rosids</taxon>
        <taxon>malvids</taxon>
        <taxon>Brassicales</taxon>
        <taxon>Brassicaceae</taxon>
        <taxon>Camelineae</taxon>
        <taxon>Arabidopsis</taxon>
    </lineage>
</organism>
<evidence type="ECO:0000256" key="3">
    <source>
        <dbReference type="ARBA" id="ARBA00007716"/>
    </source>
</evidence>
<dbReference type="EMBL" id="AP002543">
    <property type="protein sequence ID" value="BAB11408.1"/>
    <property type="molecule type" value="Genomic_DNA"/>
</dbReference>
<evidence type="ECO:0000256" key="1">
    <source>
        <dbReference type="ARBA" id="ARBA00004186"/>
    </source>
</evidence>
<name>Q9FG11_ARATH</name>
<evidence type="ECO:0000256" key="8">
    <source>
        <dbReference type="ARBA" id="ARBA00022776"/>
    </source>
</evidence>
<dbReference type="GO" id="GO:0005874">
    <property type="term" value="C:microtubule"/>
    <property type="evidence" value="ECO:0007669"/>
    <property type="project" value="UniProtKB-KW"/>
</dbReference>
<evidence type="ECO:0000313" key="13">
    <source>
        <dbReference type="EMBL" id="BAB11408.1"/>
    </source>
</evidence>
<reference key="1">
    <citation type="journal article" date="2000" name="Nature">
        <title>Sequence and analysis of chromosome 5 of the plant Arabidopsis thaliana.</title>
        <authorList>
            <consortium name="Kazusa DNA Research Institute"/>
            <consortium name="Cold Spring Harbor and Washington University in St Louis Sequencing Consortium"/>
            <consortium name="European Union Arabidopsis Genome Sequencing Consortium"/>
            <person name="Tabata S."/>
            <person name="Kaneko T."/>
            <person name="Nakamura Y."/>
            <person name="Kotani H."/>
            <person name="Kato T."/>
            <person name="Asamizu E."/>
            <person name="Miyajima N."/>
            <person name="Sasamoto S."/>
            <person name="Kimura T."/>
            <person name="Hosouchi T."/>
            <person name="Kawashima K."/>
            <person name="Kohara M."/>
            <person name="Matsumoto M."/>
            <person name="Matsuno A."/>
            <person name="Muraki A."/>
            <person name="Nakayama S."/>
            <person name="Nakazaki N."/>
            <person name="Naruo K."/>
            <person name="Okumura S."/>
            <person name="Shinpo S."/>
            <person name="Takeuchi C."/>
            <person name="Wada T."/>
            <person name="Watanabe A."/>
            <person name="Yamada M."/>
            <person name="Yasuda M."/>
            <person name="Sato S."/>
            <person name="de la Bastide M."/>
            <person name="Huang E."/>
            <person name="Spiegel L."/>
            <person name="Gnoj L."/>
            <person name="O'Shaughnessy A."/>
            <person name="Preston R."/>
            <person name="Habermann K."/>
            <person name="Murray J."/>
            <person name="Johnson D."/>
            <person name="Rohlfing T."/>
            <person name="Nelson J."/>
            <person name="Stoneking T."/>
            <person name="Pepin K."/>
            <person name="Spieth J."/>
            <person name="Sekhon M."/>
            <person name="Armstrong J."/>
            <person name="Becker M."/>
            <person name="Belter E."/>
            <person name="Cordum H."/>
            <person name="Cordes M."/>
            <person name="Courtney L."/>
            <person name="Courtney W."/>
            <person name="Dante M."/>
            <person name="Du H."/>
            <person name="Edwards J."/>
            <person name="Fryman J."/>
            <person name="Haakensen B."/>
            <person name="Lamar E."/>
            <person name="Latreille P."/>
            <person name="Leonard S."/>
            <person name="Meyer R."/>
            <person name="Mulvaney E."/>
            <person name="Ozersky P."/>
            <person name="Riley A."/>
            <person name="Strowmatt C."/>
            <person name="Wagner-McPherson C."/>
            <person name="Wollam A."/>
            <person name="Yoakum M."/>
            <person name="Bell M."/>
            <person name="Dedhia N."/>
            <person name="Parnell L."/>
            <person name="Shah R."/>
            <person name="Rodriguez M."/>
            <person name="See L.H."/>
            <person name="Vil D."/>
            <person name="Baker J."/>
            <person name="Kirchoff K."/>
            <person name="Toth K."/>
            <person name="King L."/>
            <person name="Bahret A."/>
            <person name="Miller B."/>
            <person name="Marra M."/>
            <person name="Martienssen R."/>
            <person name="McCombie W.R."/>
            <person name="Wilson R.K."/>
            <person name="Murphy G."/>
            <person name="Bancroft I."/>
            <person name="Volckaert G."/>
            <person name="Wambutt R."/>
            <person name="Dusterhoft A."/>
            <person name="Stiekema W."/>
            <person name="Pohl T."/>
            <person name="Entian K.D."/>
            <person name="Terryn N."/>
            <person name="Hartley N."/>
            <person name="Bent E."/>
            <person name="Johnson S."/>
            <person name="Langham S.A."/>
            <person name="McCullagh B."/>
            <person name="Robben J."/>
            <person name="Grymonprez B."/>
            <person name="Zimmermann W."/>
            <person name="Ramsperger U."/>
            <person name="Wedler H."/>
            <person name="Balke K."/>
            <person name="Wedler E."/>
            <person name="Peters S."/>
            <person name="van Staveren M."/>
            <person name="Dirkse W."/>
            <person name="Mooijman P."/>
            <person name="Lankhorst R.K."/>
            <person name="Weitzenegger T."/>
            <person name="Bothe G."/>
            <person name="Rose M."/>
            <person name="Hauf J."/>
            <person name="Berneiser S."/>
            <person name="Hempel S."/>
            <person name="Feldpausch M."/>
            <person name="Lamberth S."/>
            <person name="Villarroel R."/>
            <person name="Gielen J."/>
            <person name="Ardiles W."/>
            <person name="Bents O."/>
            <person name="Lemcke K."/>
            <person name="Kolesov G."/>
            <person name="Mayer K."/>
            <person name="Rudd S."/>
            <person name="Schoof H."/>
            <person name="Schueller C."/>
            <person name="Zaccaria P."/>
            <person name="Mewes H.W."/>
            <person name="Bevan M."/>
            <person name="Fransz P."/>
        </authorList>
    </citation>
    <scope>NUCLEOTIDE SEQUENCE [LARGE SCALE GENOMIC DNA]</scope>
    <source>
        <strain>cv. Columbia</strain>
    </source>
</reference>
<dbReference type="GO" id="GO:0000940">
    <property type="term" value="C:outer kinetochore"/>
    <property type="evidence" value="ECO:0007669"/>
    <property type="project" value="InterPro"/>
</dbReference>
<keyword evidence="5" id="KW-0963">Cytoplasm</keyword>
<evidence type="ECO:0000256" key="10">
    <source>
        <dbReference type="ARBA" id="ARBA00023212"/>
    </source>
</evidence>
<evidence type="ECO:0000256" key="9">
    <source>
        <dbReference type="ARBA" id="ARBA00022838"/>
    </source>
</evidence>
<keyword evidence="4" id="KW-0158">Chromosome</keyword>
<reference evidence="13" key="2">
    <citation type="submission" date="2000-06" db="EMBL/GenBank/DDBJ databases">
        <title>Structural analysis of Arabidopsis thaliana chromosome 5. XI.</title>
        <authorList>
            <person name="Kaneko T."/>
            <person name="Katoh T."/>
            <person name="Asamizu E."/>
            <person name="Sato S."/>
            <person name="Nakamura Y."/>
            <person name="Kotani H."/>
            <person name="Tabata S."/>
        </authorList>
    </citation>
    <scope>NUCLEOTIDE SEQUENCE</scope>
</reference>
<dbReference type="GO" id="GO:0007059">
    <property type="term" value="P:chromosome segregation"/>
    <property type="evidence" value="ECO:0007669"/>
    <property type="project" value="InterPro"/>
</dbReference>